<evidence type="ECO:0000313" key="1">
    <source>
        <dbReference type="EMBL" id="KAA3489872.1"/>
    </source>
</evidence>
<name>A0A5B6X9C7_9ROSI</name>
<protein>
    <submittedName>
        <fullName evidence="1">Ribonuclease H-like superfamily protein</fullName>
    </submittedName>
</protein>
<dbReference type="AlphaFoldDB" id="A0A5B6X9C7"/>
<keyword evidence="2" id="KW-1185">Reference proteome</keyword>
<evidence type="ECO:0000313" key="2">
    <source>
        <dbReference type="Proteomes" id="UP000325315"/>
    </source>
</evidence>
<dbReference type="Proteomes" id="UP000325315">
    <property type="component" value="Unassembled WGS sequence"/>
</dbReference>
<dbReference type="EMBL" id="SMMG02000001">
    <property type="protein sequence ID" value="KAA3489872.1"/>
    <property type="molecule type" value="Genomic_DNA"/>
</dbReference>
<sequence>MENFNEAELPFCMCNEIEALTLLLPGVAFWGPDTFWRRESAGGLATGRRSIFGMMLGYQNLELEEFSSTRILAIPLVSSRPPDTLIWRGNNTGCYTVKSGYKRIITAGNPSLQTEDSTNFFTKLWAFKIPSKIRIFI</sequence>
<organism evidence="1 2">
    <name type="scientific">Gossypium australe</name>
    <dbReference type="NCBI Taxonomy" id="47621"/>
    <lineage>
        <taxon>Eukaryota</taxon>
        <taxon>Viridiplantae</taxon>
        <taxon>Streptophyta</taxon>
        <taxon>Embryophyta</taxon>
        <taxon>Tracheophyta</taxon>
        <taxon>Spermatophyta</taxon>
        <taxon>Magnoliopsida</taxon>
        <taxon>eudicotyledons</taxon>
        <taxon>Gunneridae</taxon>
        <taxon>Pentapetalae</taxon>
        <taxon>rosids</taxon>
        <taxon>malvids</taxon>
        <taxon>Malvales</taxon>
        <taxon>Malvaceae</taxon>
        <taxon>Malvoideae</taxon>
        <taxon>Gossypium</taxon>
    </lineage>
</organism>
<reference evidence="2" key="1">
    <citation type="journal article" date="2019" name="Plant Biotechnol. J.">
        <title>Genome sequencing of the Australian wild diploid species Gossypium australe highlights disease resistance and delayed gland morphogenesis.</title>
        <authorList>
            <person name="Cai Y."/>
            <person name="Cai X."/>
            <person name="Wang Q."/>
            <person name="Wang P."/>
            <person name="Zhang Y."/>
            <person name="Cai C."/>
            <person name="Xu Y."/>
            <person name="Wang K."/>
            <person name="Zhou Z."/>
            <person name="Wang C."/>
            <person name="Geng S."/>
            <person name="Li B."/>
            <person name="Dong Q."/>
            <person name="Hou Y."/>
            <person name="Wang H."/>
            <person name="Ai P."/>
            <person name="Liu Z."/>
            <person name="Yi F."/>
            <person name="Sun M."/>
            <person name="An G."/>
            <person name="Cheng J."/>
            <person name="Zhang Y."/>
            <person name="Shi Q."/>
            <person name="Xie Y."/>
            <person name="Shi X."/>
            <person name="Chang Y."/>
            <person name="Huang F."/>
            <person name="Chen Y."/>
            <person name="Hong S."/>
            <person name="Mi L."/>
            <person name="Sun Q."/>
            <person name="Zhang L."/>
            <person name="Zhou B."/>
            <person name="Peng R."/>
            <person name="Zhang X."/>
            <person name="Liu F."/>
        </authorList>
    </citation>
    <scope>NUCLEOTIDE SEQUENCE [LARGE SCALE GENOMIC DNA]</scope>
    <source>
        <strain evidence="2">cv. PA1801</strain>
    </source>
</reference>
<accession>A0A5B6X9C7</accession>
<dbReference type="OrthoDB" id="975181at2759"/>
<proteinExistence type="predicted"/>
<comment type="caution">
    <text evidence="1">The sequence shown here is derived from an EMBL/GenBank/DDBJ whole genome shotgun (WGS) entry which is preliminary data.</text>
</comment>
<gene>
    <name evidence="1" type="ORF">EPI10_033432</name>
</gene>